<comment type="caution">
    <text evidence="3">The sequence shown here is derived from an EMBL/GenBank/DDBJ whole genome shotgun (WGS) entry which is preliminary data.</text>
</comment>
<dbReference type="InterPro" id="IPR052918">
    <property type="entry name" value="Motility_Chemotaxis_Reg"/>
</dbReference>
<dbReference type="InterPro" id="IPR057708">
    <property type="entry name" value="DUF7948"/>
</dbReference>
<dbReference type="SMART" id="SM00089">
    <property type="entry name" value="PKD"/>
    <property type="match status" value="3"/>
</dbReference>
<dbReference type="PANTHER" id="PTHR35580">
    <property type="entry name" value="CELL SURFACE GLYCOPROTEIN (S-LAYER PROTEIN)-LIKE PROTEIN"/>
    <property type="match status" value="1"/>
</dbReference>
<protein>
    <submittedName>
        <fullName evidence="3">PKD domain-containing protein</fullName>
    </submittedName>
</protein>
<dbReference type="InterPro" id="IPR022409">
    <property type="entry name" value="PKD/Chitinase_dom"/>
</dbReference>
<feature type="chain" id="PRO_5020209055" evidence="1">
    <location>
        <begin position="22"/>
        <end position="1148"/>
    </location>
</feature>
<reference evidence="3 4" key="1">
    <citation type="submission" date="2019-03" db="EMBL/GenBank/DDBJ databases">
        <title>Dyadobacter AR-3-6 sp. nov., isolated from arctic soil.</title>
        <authorList>
            <person name="Chaudhary D.K."/>
        </authorList>
    </citation>
    <scope>NUCLEOTIDE SEQUENCE [LARGE SCALE GENOMIC DNA]</scope>
    <source>
        <strain evidence="3 4">AR-3-6</strain>
    </source>
</reference>
<dbReference type="EMBL" id="SMFL01000001">
    <property type="protein sequence ID" value="TDE18455.1"/>
    <property type="molecule type" value="Genomic_DNA"/>
</dbReference>
<dbReference type="InterPro" id="IPR000601">
    <property type="entry name" value="PKD_dom"/>
</dbReference>
<dbReference type="CDD" id="cd00146">
    <property type="entry name" value="PKD"/>
    <property type="match status" value="2"/>
</dbReference>
<dbReference type="PANTHER" id="PTHR35580:SF1">
    <property type="entry name" value="PHYTASE-LIKE DOMAIN-CONTAINING PROTEIN"/>
    <property type="match status" value="1"/>
</dbReference>
<feature type="signal peptide" evidence="1">
    <location>
        <begin position="1"/>
        <end position="21"/>
    </location>
</feature>
<evidence type="ECO:0000313" key="3">
    <source>
        <dbReference type="EMBL" id="TDE18455.1"/>
    </source>
</evidence>
<dbReference type="Gene3D" id="2.60.40.10">
    <property type="entry name" value="Immunoglobulins"/>
    <property type="match status" value="2"/>
</dbReference>
<dbReference type="Pfam" id="PF18911">
    <property type="entry name" value="PKD_4"/>
    <property type="match status" value="1"/>
</dbReference>
<keyword evidence="1" id="KW-0732">Signal</keyword>
<proteinExistence type="predicted"/>
<accession>A0A4R5E2C1</accession>
<gene>
    <name evidence="3" type="ORF">E0F88_02660</name>
</gene>
<dbReference type="OrthoDB" id="1652165at2"/>
<evidence type="ECO:0000313" key="4">
    <source>
        <dbReference type="Proteomes" id="UP000294850"/>
    </source>
</evidence>
<dbReference type="Pfam" id="PF13585">
    <property type="entry name" value="CHU_C"/>
    <property type="match status" value="1"/>
</dbReference>
<evidence type="ECO:0000256" key="1">
    <source>
        <dbReference type="SAM" id="SignalP"/>
    </source>
</evidence>
<sequence>MIKTVLFFLISILTLSFSANAAGMFFIQNRGQWEDDILFRTEVPGGFLFLKDHSLVYVFYDASKISAQHGKGASESALAKLPDLNTIAAHGVEVQFQGAAAGIKHTAKNPVSTRFNYFLGNDKNTWAGDVQGFEEVVYGNIYPGIDMRIYMHQFTLKYEFIVHPQADASKISLKYEGASDVVLSEKGQIQINTPLGNFKEAEPYSFQEINKTAVEVQSKFTLSDANTVKFLLPKGYNKSRKLVIDPELIFSTYSGSVPDNWGHTATYDDEGNLYSGGTVFGTNFPATVGAFQVRFQGGVDVAIMKFNPDGSDLIYATYLGGASTDIPNSLIVNSKKELVILGTTSSRNFPTTTGAFQTAFGGGTGIVPISGLDLPNGSDIFISKLSLNGRQLAGSTYLGGSGNDGLSTEDRVVVRNYGDSFRGEIITDKDDNIIGVASTNSTNFPLKNPVKGSLGGRQDGVLFKFSADVTSLLWSTYVGGNQYDAAFSVKLAAAGDIYITGITQSTDLPVHSAAYQAKLGGSEDAFISRYNNDKQAGTTYLGTEQADGAYLLDLDAGGNVYVYGLSFGAYPVTSGVYNNAKSGQFIHSLDAGLSKTNFSTVIGSGRGTPDISPTAFLVNSCGNIYIAGWGGNVNISTNNNLASNTNGLVVTPDAIQSVTNGNNFYIAILETGAKSLLYATYFGSTDRSGNAQGDHVDGGTSRFDKNGVIYHATCACGGSHFPVTPQAWSKTNKSSNCNNAAFKIDIDRLKADFDVYEGSKKDVVTGCAPLSLSFVNTSEGGVDYIWEVDGSTISREKDEAEYVFRTPGTYTVTLQAYNRLTCKRVDIAEKKIVVETINAAIKSDTTVCENSKIQLWASGGTTYKWTPATGMDNAQIATPTVTVNENATYSVEIGSAGGCKVVREVKINVDKKTDFIDMPDTEICVGASVVLSVTGGAEQFHWLVANGLPETTGSSVTVKPTVTTTYKVEGLYKDGCRPIREVTVRVDRSYEPDFEIARSGEACNEPVRYGMTNLTKNASRYEWNFGTGNTVNDPNVENYVYETPGEYSVTLTAYNAAGCSLTVSKKLVAEPAFILANVITPNGDGKNDFFIVPVAQSAVEIYNRWGKRIYKSMDYKNDWGKGIANGTYYYVVDTPNGNHCKGWLEVLE</sequence>
<dbReference type="SUPFAM" id="SSF49299">
    <property type="entry name" value="PKD domain"/>
    <property type="match status" value="2"/>
</dbReference>
<evidence type="ECO:0000259" key="2">
    <source>
        <dbReference type="PROSITE" id="PS50093"/>
    </source>
</evidence>
<dbReference type="RefSeq" id="WP_131956377.1">
    <property type="nucleotide sequence ID" value="NZ_SMFL01000001.1"/>
</dbReference>
<dbReference type="InterPro" id="IPR035986">
    <property type="entry name" value="PKD_dom_sf"/>
</dbReference>
<organism evidence="3 4">
    <name type="scientific">Dyadobacter psychrotolerans</name>
    <dbReference type="NCBI Taxonomy" id="2541721"/>
    <lineage>
        <taxon>Bacteria</taxon>
        <taxon>Pseudomonadati</taxon>
        <taxon>Bacteroidota</taxon>
        <taxon>Cytophagia</taxon>
        <taxon>Cytophagales</taxon>
        <taxon>Spirosomataceae</taxon>
        <taxon>Dyadobacter</taxon>
    </lineage>
</organism>
<feature type="domain" description="PKD" evidence="2">
    <location>
        <begin position="1021"/>
        <end position="1070"/>
    </location>
</feature>
<dbReference type="PROSITE" id="PS50093">
    <property type="entry name" value="PKD"/>
    <property type="match status" value="1"/>
</dbReference>
<name>A0A4R5E2C1_9BACT</name>
<dbReference type="Pfam" id="PF25778">
    <property type="entry name" value="DUF7948"/>
    <property type="match status" value="1"/>
</dbReference>
<dbReference type="InterPro" id="IPR013783">
    <property type="entry name" value="Ig-like_fold"/>
</dbReference>
<dbReference type="AlphaFoldDB" id="A0A4R5E2C1"/>
<dbReference type="Proteomes" id="UP000294850">
    <property type="component" value="Unassembled WGS sequence"/>
</dbReference>
<keyword evidence="4" id="KW-1185">Reference proteome</keyword>